<keyword evidence="3" id="KW-1185">Reference proteome</keyword>
<organism evidence="2 3">
    <name type="scientific">Plebeiibacterium sediminum</name>
    <dbReference type="NCBI Taxonomy" id="2992112"/>
    <lineage>
        <taxon>Bacteria</taxon>
        <taxon>Pseudomonadati</taxon>
        <taxon>Bacteroidota</taxon>
        <taxon>Bacteroidia</taxon>
        <taxon>Marinilabiliales</taxon>
        <taxon>Marinilabiliaceae</taxon>
        <taxon>Plebeiibacterium</taxon>
    </lineage>
</organism>
<comment type="caution">
    <text evidence="2">The sequence shown here is derived from an EMBL/GenBank/DDBJ whole genome shotgun (WGS) entry which is preliminary data.</text>
</comment>
<dbReference type="RefSeq" id="WP_301193208.1">
    <property type="nucleotide sequence ID" value="NZ_JAPDPJ010000153.1"/>
</dbReference>
<dbReference type="SUPFAM" id="SSF52833">
    <property type="entry name" value="Thioredoxin-like"/>
    <property type="match status" value="1"/>
</dbReference>
<dbReference type="Gene3D" id="3.40.30.10">
    <property type="entry name" value="Glutaredoxin"/>
    <property type="match status" value="1"/>
</dbReference>
<dbReference type="Pfam" id="PF08534">
    <property type="entry name" value="Redoxin"/>
    <property type="match status" value="1"/>
</dbReference>
<evidence type="ECO:0000313" key="2">
    <source>
        <dbReference type="EMBL" id="MCW3789659.1"/>
    </source>
</evidence>
<reference evidence="2" key="1">
    <citation type="submission" date="2022-10" db="EMBL/GenBank/DDBJ databases">
        <authorList>
            <person name="Yu W.X."/>
        </authorList>
    </citation>
    <scope>NUCLEOTIDE SEQUENCE</scope>
    <source>
        <strain evidence="2">AAT</strain>
    </source>
</reference>
<dbReference type="PANTHER" id="PTHR42852:SF13">
    <property type="entry name" value="PROTEIN DIPZ"/>
    <property type="match status" value="1"/>
</dbReference>
<dbReference type="GO" id="GO:0016491">
    <property type="term" value="F:oxidoreductase activity"/>
    <property type="evidence" value="ECO:0007669"/>
    <property type="project" value="InterPro"/>
</dbReference>
<dbReference type="InterPro" id="IPR013766">
    <property type="entry name" value="Thioredoxin_domain"/>
</dbReference>
<evidence type="ECO:0000313" key="3">
    <source>
        <dbReference type="Proteomes" id="UP001209229"/>
    </source>
</evidence>
<dbReference type="InterPro" id="IPR036249">
    <property type="entry name" value="Thioredoxin-like_sf"/>
</dbReference>
<protein>
    <submittedName>
        <fullName evidence="2">TlpA family protein disulfide reductase</fullName>
    </submittedName>
</protein>
<accession>A0AAE3M9D3</accession>
<dbReference type="PROSITE" id="PS51352">
    <property type="entry name" value="THIOREDOXIN_2"/>
    <property type="match status" value="1"/>
</dbReference>
<gene>
    <name evidence="2" type="ORF">OM075_24580</name>
</gene>
<feature type="domain" description="Thioredoxin" evidence="1">
    <location>
        <begin position="36"/>
        <end position="180"/>
    </location>
</feature>
<dbReference type="InterPro" id="IPR050553">
    <property type="entry name" value="Thioredoxin_ResA/DsbE_sf"/>
</dbReference>
<name>A0AAE3M9D3_9BACT</name>
<dbReference type="CDD" id="cd02966">
    <property type="entry name" value="TlpA_like_family"/>
    <property type="match status" value="1"/>
</dbReference>
<dbReference type="AlphaFoldDB" id="A0AAE3M9D3"/>
<dbReference type="Proteomes" id="UP001209229">
    <property type="component" value="Unassembled WGS sequence"/>
</dbReference>
<dbReference type="EMBL" id="JAPDPJ010000153">
    <property type="protein sequence ID" value="MCW3789659.1"/>
    <property type="molecule type" value="Genomic_DNA"/>
</dbReference>
<evidence type="ECO:0000259" key="1">
    <source>
        <dbReference type="PROSITE" id="PS51352"/>
    </source>
</evidence>
<dbReference type="PANTHER" id="PTHR42852">
    <property type="entry name" value="THIOL:DISULFIDE INTERCHANGE PROTEIN DSBE"/>
    <property type="match status" value="1"/>
</dbReference>
<dbReference type="InterPro" id="IPR013740">
    <property type="entry name" value="Redoxin"/>
</dbReference>
<proteinExistence type="predicted"/>
<sequence>MIYEEDIETNGDSIIQPFKYDLRVGMEYKQRANAYPKIGKYITPRKYLTIKGDSIQIGGKQQKPTLLNLWFVGCRGCVEEMPALNRIQEKYGDRVNFISLCSSTKSGMKLFFSKKKFTFNHIANADAIVKELGSRPYPENIFIDKTGTIKYIEGGLPPAHKKDLDKVIVYFEHILDQMLETDS</sequence>